<dbReference type="InterPro" id="IPR016193">
    <property type="entry name" value="Cytidine_deaminase-like"/>
</dbReference>
<dbReference type="GO" id="GO:0003937">
    <property type="term" value="F:IMP cyclohydrolase activity"/>
    <property type="evidence" value="ECO:0007669"/>
    <property type="project" value="UniProtKB-EC"/>
</dbReference>
<dbReference type="InterPro" id="IPR002695">
    <property type="entry name" value="PurH-like"/>
</dbReference>
<keyword evidence="11" id="KW-1185">Reference proteome</keyword>
<keyword evidence="7 8" id="KW-0511">Multifunctional enzyme</keyword>
<comment type="caution">
    <text evidence="10">The sequence shown here is derived from an EMBL/GenBank/DDBJ whole genome shotgun (WGS) entry which is preliminary data.</text>
</comment>
<dbReference type="EC" id="2.1.2.3" evidence="8"/>
<evidence type="ECO:0000313" key="11">
    <source>
        <dbReference type="Proteomes" id="UP001589838"/>
    </source>
</evidence>
<evidence type="ECO:0000256" key="4">
    <source>
        <dbReference type="ARBA" id="ARBA00022679"/>
    </source>
</evidence>
<dbReference type="PANTHER" id="PTHR11692:SF0">
    <property type="entry name" value="BIFUNCTIONAL PURINE BIOSYNTHESIS PROTEIN ATIC"/>
    <property type="match status" value="1"/>
</dbReference>
<organism evidence="10 11">
    <name type="scientific">Halalkalibacter kiskunsagensis</name>
    <dbReference type="NCBI Taxonomy" id="1548599"/>
    <lineage>
        <taxon>Bacteria</taxon>
        <taxon>Bacillati</taxon>
        <taxon>Bacillota</taxon>
        <taxon>Bacilli</taxon>
        <taxon>Bacillales</taxon>
        <taxon>Bacillaceae</taxon>
        <taxon>Halalkalibacter</taxon>
    </lineage>
</organism>
<dbReference type="SMART" id="SM00798">
    <property type="entry name" value="AICARFT_IMPCHas"/>
    <property type="match status" value="1"/>
</dbReference>
<dbReference type="InterPro" id="IPR024051">
    <property type="entry name" value="AICAR_Tfase_dup_dom_sf"/>
</dbReference>
<dbReference type="SUPFAM" id="SSF53927">
    <property type="entry name" value="Cytidine deaminase-like"/>
    <property type="match status" value="1"/>
</dbReference>
<dbReference type="CDD" id="cd01421">
    <property type="entry name" value="IMPCH"/>
    <property type="match status" value="1"/>
</dbReference>
<dbReference type="NCBIfam" id="NF002049">
    <property type="entry name" value="PRK00881.1"/>
    <property type="match status" value="1"/>
</dbReference>
<evidence type="ECO:0000313" key="10">
    <source>
        <dbReference type="EMBL" id="MFC0469256.1"/>
    </source>
</evidence>
<dbReference type="SMART" id="SM00851">
    <property type="entry name" value="MGS"/>
    <property type="match status" value="1"/>
</dbReference>
<reference evidence="10 11" key="1">
    <citation type="submission" date="2024-09" db="EMBL/GenBank/DDBJ databases">
        <authorList>
            <person name="Sun Q."/>
            <person name="Mori K."/>
        </authorList>
    </citation>
    <scope>NUCLEOTIDE SEQUENCE [LARGE SCALE GENOMIC DNA]</scope>
    <source>
        <strain evidence="10 11">NCAIM B.02610</strain>
    </source>
</reference>
<protein>
    <recommendedName>
        <fullName evidence="8">Bifunctional purine biosynthesis protein PurH</fullName>
    </recommendedName>
    <domain>
        <recommendedName>
            <fullName evidence="8">Phosphoribosylaminoimidazolecarboxamide formyltransferase</fullName>
            <ecNumber evidence="8">2.1.2.3</ecNumber>
        </recommendedName>
        <alternativeName>
            <fullName evidence="8">AICAR transformylase</fullName>
        </alternativeName>
    </domain>
    <domain>
        <recommendedName>
            <fullName evidence="8">IMP cyclohydrolase</fullName>
            <ecNumber evidence="8">3.5.4.10</ecNumber>
        </recommendedName>
        <alternativeName>
            <fullName evidence="8">ATIC</fullName>
        </alternativeName>
        <alternativeName>
            <fullName evidence="8">IMP synthase</fullName>
        </alternativeName>
        <alternativeName>
            <fullName evidence="8">Inosinicase</fullName>
        </alternativeName>
    </domain>
</protein>
<comment type="pathway">
    <text evidence="1 8">Purine metabolism; IMP biosynthesis via de novo pathway; IMP from 5-formamido-1-(5-phospho-D-ribosyl)imidazole-4-carboxamide: step 1/1.</text>
</comment>
<sequence length="511" mass="55483">MSKRRALVSVSNKEGIVEFVQALVEQGFEVVSTGGTKKALQEAGVPVIGISEVTGFPEILDGRVKTLHPNIHSGLLAMREREEHQKQLADHNISPIDLVVVNLYPFKETIAKPDCTFADAIENIDIGGPSMLRAAAKNHQHVTVVVDPTDYQTVIDEFSKGDVTLETKQRLAAKVFRHTAAYDALIAEYLTEAVGEAEPETFTVTYERKQGLRYGENPHQKATFYKKPLADESSIASAIQLHGKELSYNNIHDADAALAIVKEFTEPAVVAVKHMNPCGVGTGETIEEAYGRAYEADSVSIFGGIVAANREIDEATALKMKEVFLEIIIAPSFTKEALDVLTTKKNLRLLTVPTNKQDQPEAMLTSIHGGLLVQDEDHFGLDDATLSIPTDRKPTDAEWEALKLAWKVVKHVKSNAIVLTNGQMTVGVGAGQMNRVGSADIAINQASERIEGAVMGSDAFFPMGDTVELAGKAGITAIIQPGGSIRDEESIEMANKYGIAMVMTGVRHFKH</sequence>
<dbReference type="RefSeq" id="WP_335962712.1">
    <property type="nucleotide sequence ID" value="NZ_JAXBLX010000033.1"/>
</dbReference>
<keyword evidence="6 8" id="KW-0378">Hydrolase</keyword>
<dbReference type="InterPro" id="IPR011607">
    <property type="entry name" value="MGS-like_dom"/>
</dbReference>
<gene>
    <name evidence="8 10" type="primary">purH</name>
    <name evidence="10" type="ORF">ACFFHM_01545</name>
</gene>
<dbReference type="PIRSF" id="PIRSF000414">
    <property type="entry name" value="AICARFT_IMPCHas"/>
    <property type="match status" value="1"/>
</dbReference>
<dbReference type="PROSITE" id="PS51855">
    <property type="entry name" value="MGS"/>
    <property type="match status" value="1"/>
</dbReference>
<evidence type="ECO:0000256" key="8">
    <source>
        <dbReference type="HAMAP-Rule" id="MF_00139"/>
    </source>
</evidence>
<evidence type="ECO:0000256" key="6">
    <source>
        <dbReference type="ARBA" id="ARBA00022801"/>
    </source>
</evidence>
<dbReference type="InterPro" id="IPR036914">
    <property type="entry name" value="MGS-like_dom_sf"/>
</dbReference>
<evidence type="ECO:0000256" key="3">
    <source>
        <dbReference type="ARBA" id="ARBA00007667"/>
    </source>
</evidence>
<keyword evidence="5 8" id="KW-0658">Purine biosynthesis</keyword>
<dbReference type="Pfam" id="PF02142">
    <property type="entry name" value="MGS"/>
    <property type="match status" value="1"/>
</dbReference>
<evidence type="ECO:0000256" key="1">
    <source>
        <dbReference type="ARBA" id="ARBA00004844"/>
    </source>
</evidence>
<dbReference type="EC" id="3.5.4.10" evidence="8"/>
<evidence type="ECO:0000256" key="5">
    <source>
        <dbReference type="ARBA" id="ARBA00022755"/>
    </source>
</evidence>
<dbReference type="PANTHER" id="PTHR11692">
    <property type="entry name" value="BIFUNCTIONAL PURINE BIOSYNTHESIS PROTEIN PURH"/>
    <property type="match status" value="1"/>
</dbReference>
<dbReference type="Pfam" id="PF01808">
    <property type="entry name" value="AICARFT_IMPCHas"/>
    <property type="match status" value="1"/>
</dbReference>
<evidence type="ECO:0000256" key="2">
    <source>
        <dbReference type="ARBA" id="ARBA00004954"/>
    </source>
</evidence>
<evidence type="ECO:0000259" key="9">
    <source>
        <dbReference type="PROSITE" id="PS51855"/>
    </source>
</evidence>
<dbReference type="NCBIfam" id="TIGR00355">
    <property type="entry name" value="purH"/>
    <property type="match status" value="1"/>
</dbReference>
<accession>A0ABV6K7H4</accession>
<name>A0ABV6K7H4_9BACI</name>
<comment type="catalytic activity">
    <reaction evidence="8">
        <text>IMP + H2O = 5-formamido-1-(5-phospho-D-ribosyl)imidazole-4-carboxamide</text>
        <dbReference type="Rhea" id="RHEA:18445"/>
        <dbReference type="ChEBI" id="CHEBI:15377"/>
        <dbReference type="ChEBI" id="CHEBI:58053"/>
        <dbReference type="ChEBI" id="CHEBI:58467"/>
        <dbReference type="EC" id="3.5.4.10"/>
    </reaction>
</comment>
<dbReference type="EMBL" id="JBHLUX010000003">
    <property type="protein sequence ID" value="MFC0469256.1"/>
    <property type="molecule type" value="Genomic_DNA"/>
</dbReference>
<proteinExistence type="inferred from homology"/>
<dbReference type="Proteomes" id="UP001589838">
    <property type="component" value="Unassembled WGS sequence"/>
</dbReference>
<feature type="domain" description="MGS-like" evidence="9">
    <location>
        <begin position="1"/>
        <end position="146"/>
    </location>
</feature>
<dbReference type="Gene3D" id="3.40.50.1380">
    <property type="entry name" value="Methylglyoxal synthase-like domain"/>
    <property type="match status" value="1"/>
</dbReference>
<dbReference type="HAMAP" id="MF_00139">
    <property type="entry name" value="PurH"/>
    <property type="match status" value="1"/>
</dbReference>
<dbReference type="GO" id="GO:0004643">
    <property type="term" value="F:phosphoribosylaminoimidazolecarboxamide formyltransferase activity"/>
    <property type="evidence" value="ECO:0007669"/>
    <property type="project" value="UniProtKB-EC"/>
</dbReference>
<dbReference type="Gene3D" id="3.40.140.20">
    <property type="match status" value="2"/>
</dbReference>
<comment type="pathway">
    <text evidence="2 8">Purine metabolism; IMP biosynthesis via de novo pathway; 5-formamido-1-(5-phospho-D-ribosyl)imidazole-4-carboxamide from 5-amino-1-(5-phospho-D-ribosyl)imidazole-4-carboxamide (10-formyl THF route): step 1/1.</text>
</comment>
<comment type="catalytic activity">
    <reaction evidence="8">
        <text>(6R)-10-formyltetrahydrofolate + 5-amino-1-(5-phospho-beta-D-ribosyl)imidazole-4-carboxamide = 5-formamido-1-(5-phospho-D-ribosyl)imidazole-4-carboxamide + (6S)-5,6,7,8-tetrahydrofolate</text>
        <dbReference type="Rhea" id="RHEA:22192"/>
        <dbReference type="ChEBI" id="CHEBI:57453"/>
        <dbReference type="ChEBI" id="CHEBI:58467"/>
        <dbReference type="ChEBI" id="CHEBI:58475"/>
        <dbReference type="ChEBI" id="CHEBI:195366"/>
        <dbReference type="EC" id="2.1.2.3"/>
    </reaction>
</comment>
<comment type="domain">
    <text evidence="8">The IMP cyclohydrolase activity resides in the N-terminal region.</text>
</comment>
<keyword evidence="4 8" id="KW-0808">Transferase</keyword>
<evidence type="ECO:0000256" key="7">
    <source>
        <dbReference type="ARBA" id="ARBA00023268"/>
    </source>
</evidence>
<comment type="similarity">
    <text evidence="3 8">Belongs to the PurH family.</text>
</comment>
<dbReference type="SUPFAM" id="SSF52335">
    <property type="entry name" value="Methylglyoxal synthase-like"/>
    <property type="match status" value="1"/>
</dbReference>